<sequence length="360" mass="41531">AYDDYIFWRTSGGVRITEPNQACSQWHSGTFPYQIEMARVPFAVGRKVEGFERFWDSRGAYKISEDGQTYYPIITSKADEFPYMGGDAKPIKAADLEGVDILPLKDYVSGIARKYGPDPRSGIDYLEGTYLINQPNGVNDFYEIDKAYRPRIYGMMGWDPDKPAYFPDYKKDRDKILKDYIKGYFGNQIEVTEGFYSPVPGLSKHLKDTMPRIARNGYRKVVLTKPITDHNLYANNYWDLRLSYQSLCRAGFDKDDIELSHIRMYGRTPEYNYILHKNLRRHLDVIDPEDEVAVIYATFGAPWPGANPVGPMSNSTPFINEFFHENAYLNFLSIKRYIEEHEKDYNISFKRTGGNGSVDA</sequence>
<protein>
    <submittedName>
        <fullName evidence="1">Uncharacterized protein</fullName>
    </submittedName>
</protein>
<dbReference type="AlphaFoldDB" id="A0A382P6N9"/>
<name>A0A382P6N9_9ZZZZ</name>
<gene>
    <name evidence="1" type="ORF">METZ01_LOCUS320355</name>
</gene>
<feature type="non-terminal residue" evidence="1">
    <location>
        <position position="360"/>
    </location>
</feature>
<feature type="non-terminal residue" evidence="1">
    <location>
        <position position="1"/>
    </location>
</feature>
<accession>A0A382P6N9</accession>
<dbReference type="EMBL" id="UINC01104393">
    <property type="protein sequence ID" value="SVC67501.1"/>
    <property type="molecule type" value="Genomic_DNA"/>
</dbReference>
<proteinExistence type="predicted"/>
<organism evidence="1">
    <name type="scientific">marine metagenome</name>
    <dbReference type="NCBI Taxonomy" id="408172"/>
    <lineage>
        <taxon>unclassified sequences</taxon>
        <taxon>metagenomes</taxon>
        <taxon>ecological metagenomes</taxon>
    </lineage>
</organism>
<evidence type="ECO:0000313" key="1">
    <source>
        <dbReference type="EMBL" id="SVC67501.1"/>
    </source>
</evidence>
<reference evidence="1" key="1">
    <citation type="submission" date="2018-05" db="EMBL/GenBank/DDBJ databases">
        <authorList>
            <person name="Lanie J.A."/>
            <person name="Ng W.-L."/>
            <person name="Kazmierczak K.M."/>
            <person name="Andrzejewski T.M."/>
            <person name="Davidsen T.M."/>
            <person name="Wayne K.J."/>
            <person name="Tettelin H."/>
            <person name="Glass J.I."/>
            <person name="Rusch D."/>
            <person name="Podicherti R."/>
            <person name="Tsui H.-C.T."/>
            <person name="Winkler M.E."/>
        </authorList>
    </citation>
    <scope>NUCLEOTIDE SEQUENCE</scope>
</reference>